<evidence type="ECO:0000256" key="1">
    <source>
        <dbReference type="SAM" id="MobiDB-lite"/>
    </source>
</evidence>
<feature type="compositionally biased region" description="Low complexity" evidence="1">
    <location>
        <begin position="68"/>
        <end position="89"/>
    </location>
</feature>
<dbReference type="EMBL" id="MN740779">
    <property type="protein sequence ID" value="QHU11121.1"/>
    <property type="molecule type" value="Genomic_DNA"/>
</dbReference>
<proteinExistence type="predicted"/>
<organism evidence="2">
    <name type="scientific">viral metagenome</name>
    <dbReference type="NCBI Taxonomy" id="1070528"/>
    <lineage>
        <taxon>unclassified sequences</taxon>
        <taxon>metagenomes</taxon>
        <taxon>organismal metagenomes</taxon>
    </lineage>
</organism>
<accession>A0A6C0K1V8</accession>
<dbReference type="Gene3D" id="3.40.50.620">
    <property type="entry name" value="HUPs"/>
    <property type="match status" value="1"/>
</dbReference>
<dbReference type="SUPFAM" id="SSF52374">
    <property type="entry name" value="Nucleotidylyl transferase"/>
    <property type="match status" value="1"/>
</dbReference>
<evidence type="ECO:0008006" key="3">
    <source>
        <dbReference type="Google" id="ProtNLM"/>
    </source>
</evidence>
<dbReference type="AlphaFoldDB" id="A0A6C0K1V8"/>
<evidence type="ECO:0000313" key="2">
    <source>
        <dbReference type="EMBL" id="QHU11121.1"/>
    </source>
</evidence>
<feature type="region of interest" description="Disordered" evidence="1">
    <location>
        <begin position="58"/>
        <end position="89"/>
    </location>
</feature>
<sequence>MADDTIHKLAGHTKAVFAFGRMQPPTEGHAYLIRSVIEAAGEDGDPYIFPTSTVTDAGKASKRRTVRSGAGKAAVPAGGAGAGAPSPTKSANARELAELYNNPLTIDQKVHWLKKMFPEGVRIINTTTQDCKTIFKAIGHLLEAGYKDITVIVGLDRKADFEEMFANAKLAADLVARTATLGIRVLPRPEAAISGTKVRTMAARGKISEFTRWVKTGAMTNADAKELMNQVREAMGLEPIEKSLEGGFRRSVRKNRHRK</sequence>
<protein>
    <recommendedName>
        <fullName evidence="3">Cytidyltransferase-like domain-containing protein</fullName>
    </recommendedName>
</protein>
<name>A0A6C0K1V8_9ZZZZ</name>
<dbReference type="InterPro" id="IPR014729">
    <property type="entry name" value="Rossmann-like_a/b/a_fold"/>
</dbReference>
<reference evidence="2" key="1">
    <citation type="journal article" date="2020" name="Nature">
        <title>Giant virus diversity and host interactions through global metagenomics.</title>
        <authorList>
            <person name="Schulz F."/>
            <person name="Roux S."/>
            <person name="Paez-Espino D."/>
            <person name="Jungbluth S."/>
            <person name="Walsh D.A."/>
            <person name="Denef V.J."/>
            <person name="McMahon K.D."/>
            <person name="Konstantinidis K.T."/>
            <person name="Eloe-Fadrosh E.A."/>
            <person name="Kyrpides N.C."/>
            <person name="Woyke T."/>
        </authorList>
    </citation>
    <scope>NUCLEOTIDE SEQUENCE</scope>
    <source>
        <strain evidence="2">GVMAG-S-1101165-84</strain>
    </source>
</reference>